<keyword evidence="5" id="KW-0446">Lipid-binding</keyword>
<evidence type="ECO:0000256" key="4">
    <source>
        <dbReference type="ARBA" id="ARBA00023055"/>
    </source>
</evidence>
<dbReference type="AlphaFoldDB" id="A0A2W5MZD2"/>
<dbReference type="Gene3D" id="3.40.47.10">
    <property type="match status" value="1"/>
</dbReference>
<evidence type="ECO:0000256" key="3">
    <source>
        <dbReference type="ARBA" id="ARBA00022679"/>
    </source>
</evidence>
<dbReference type="PIRSF" id="PIRSF000429">
    <property type="entry name" value="Ac-CoA_Ac_transf"/>
    <property type="match status" value="1"/>
</dbReference>
<dbReference type="InterPro" id="IPR055140">
    <property type="entry name" value="Thiolase_C_2"/>
</dbReference>
<keyword evidence="2" id="KW-0813">Transport</keyword>
<dbReference type="GO" id="GO:0008289">
    <property type="term" value="F:lipid binding"/>
    <property type="evidence" value="ECO:0007669"/>
    <property type="project" value="UniProtKB-KW"/>
</dbReference>
<dbReference type="GO" id="GO:0006869">
    <property type="term" value="P:lipid transport"/>
    <property type="evidence" value="ECO:0007669"/>
    <property type="project" value="UniProtKB-KW"/>
</dbReference>
<accession>A0A2W5MZD2</accession>
<dbReference type="GO" id="GO:0003988">
    <property type="term" value="F:acetyl-CoA C-acyltransferase activity"/>
    <property type="evidence" value="ECO:0007669"/>
    <property type="project" value="UniProtKB-ARBA"/>
</dbReference>
<dbReference type="Pfam" id="PF00108">
    <property type="entry name" value="Thiolase_N"/>
    <property type="match status" value="1"/>
</dbReference>
<sequence>MAKEIYIAGAAMTPFARHDAKSMQMLAQEAVLGALRDADVEASAIQAMYNANVYGGMILGQVLMRDLRITGPALYNVENACASGATAVHLARQALELGVYDTVLVWGVEALTQLGGGAIPLQRNDYKTSLYAAQGMTLPSVYAMRGTRYLHERNESPEVLARVAVKNRAAGARNPFAQQRKEVTLEEVLTSRPVAEPLTLLQCCPSMVDGAAAVVLTTKRPAQGRPAVRIRASAVQSGHQEVGCDDILDAEITARTAGKAYEESGIDPSEVDVVELHDAFTIAELIYYEALRLAAPGEGPDMLRRGDTAIGGRVPVNPSGGLLAKGHPLGATGVAQMVEIAWQLQDRATGRQVERARVGLTQCTGGGIAGVDHAASSVHILSV</sequence>
<name>A0A2W5MZD2_RHOSU</name>
<dbReference type="PANTHER" id="PTHR42870">
    <property type="entry name" value="ACETYL-COA C-ACETYLTRANSFERASE"/>
    <property type="match status" value="1"/>
</dbReference>
<dbReference type="Pfam" id="PF22691">
    <property type="entry name" value="Thiolase_C_1"/>
    <property type="match status" value="1"/>
</dbReference>
<dbReference type="InterPro" id="IPR002155">
    <property type="entry name" value="Thiolase"/>
</dbReference>
<feature type="domain" description="Thiolase N-terminal" evidence="7">
    <location>
        <begin position="5"/>
        <end position="218"/>
    </location>
</feature>
<keyword evidence="9" id="KW-0012">Acyltransferase</keyword>
<evidence type="ECO:0000313" key="10">
    <source>
        <dbReference type="Proteomes" id="UP000249185"/>
    </source>
</evidence>
<evidence type="ECO:0000313" key="9">
    <source>
        <dbReference type="EMBL" id="PZQ45728.1"/>
    </source>
</evidence>
<reference evidence="9 10" key="1">
    <citation type="submission" date="2017-08" db="EMBL/GenBank/DDBJ databases">
        <title>Infants hospitalized years apart are colonized by the same room-sourced microbial strains.</title>
        <authorList>
            <person name="Brooks B."/>
            <person name="Olm M.R."/>
            <person name="Firek B.A."/>
            <person name="Baker R."/>
            <person name="Thomas B.C."/>
            <person name="Morowitz M.J."/>
            <person name="Banfield J.F."/>
        </authorList>
    </citation>
    <scope>NUCLEOTIDE SEQUENCE [LARGE SCALE GENOMIC DNA]</scope>
    <source>
        <strain evidence="9">S2_005_002_R2_34</strain>
    </source>
</reference>
<proteinExistence type="predicted"/>
<evidence type="ECO:0000256" key="1">
    <source>
        <dbReference type="ARBA" id="ARBA00012352"/>
    </source>
</evidence>
<feature type="domain" description="Thiolase C-terminal" evidence="8">
    <location>
        <begin position="245"/>
        <end position="368"/>
    </location>
</feature>
<evidence type="ECO:0000256" key="6">
    <source>
        <dbReference type="ARBA" id="ARBA00032316"/>
    </source>
</evidence>
<gene>
    <name evidence="9" type="ORF">DI556_22185</name>
</gene>
<dbReference type="InterPro" id="IPR020613">
    <property type="entry name" value="Thiolase_CS"/>
</dbReference>
<dbReference type="PROSITE" id="PS00737">
    <property type="entry name" value="THIOLASE_2"/>
    <property type="match status" value="1"/>
</dbReference>
<dbReference type="EMBL" id="QFPW01000041">
    <property type="protein sequence ID" value="PZQ45728.1"/>
    <property type="molecule type" value="Genomic_DNA"/>
</dbReference>
<evidence type="ECO:0000259" key="7">
    <source>
        <dbReference type="Pfam" id="PF00108"/>
    </source>
</evidence>
<dbReference type="SUPFAM" id="SSF53901">
    <property type="entry name" value="Thiolase-like"/>
    <property type="match status" value="1"/>
</dbReference>
<protein>
    <recommendedName>
        <fullName evidence="1">propanoyl-CoA C-acyltransferase</fullName>
        <ecNumber evidence="1">2.3.1.176</ecNumber>
    </recommendedName>
    <alternativeName>
        <fullName evidence="6">Propanoyl-CoA C-acyltransferase</fullName>
    </alternativeName>
</protein>
<dbReference type="InterPro" id="IPR016039">
    <property type="entry name" value="Thiolase-like"/>
</dbReference>
<organism evidence="9 10">
    <name type="scientific">Rhodovulum sulfidophilum</name>
    <name type="common">Rhodobacter sulfidophilus</name>
    <dbReference type="NCBI Taxonomy" id="35806"/>
    <lineage>
        <taxon>Bacteria</taxon>
        <taxon>Pseudomonadati</taxon>
        <taxon>Pseudomonadota</taxon>
        <taxon>Alphaproteobacteria</taxon>
        <taxon>Rhodobacterales</taxon>
        <taxon>Paracoccaceae</taxon>
        <taxon>Rhodovulum</taxon>
    </lineage>
</organism>
<dbReference type="Proteomes" id="UP000249185">
    <property type="component" value="Unassembled WGS sequence"/>
</dbReference>
<keyword evidence="3 9" id="KW-0808">Transferase</keyword>
<dbReference type="EC" id="2.3.1.176" evidence="1"/>
<keyword evidence="4" id="KW-0445">Lipid transport</keyword>
<comment type="caution">
    <text evidence="9">The sequence shown here is derived from an EMBL/GenBank/DDBJ whole genome shotgun (WGS) entry which is preliminary data.</text>
</comment>
<dbReference type="CDD" id="cd00829">
    <property type="entry name" value="SCP-x_thiolase"/>
    <property type="match status" value="1"/>
</dbReference>
<dbReference type="InterPro" id="IPR020616">
    <property type="entry name" value="Thiolase_N"/>
</dbReference>
<evidence type="ECO:0000256" key="2">
    <source>
        <dbReference type="ARBA" id="ARBA00022448"/>
    </source>
</evidence>
<evidence type="ECO:0000259" key="8">
    <source>
        <dbReference type="Pfam" id="PF22691"/>
    </source>
</evidence>
<dbReference type="PANTHER" id="PTHR42870:SF1">
    <property type="entry name" value="NON-SPECIFIC LIPID-TRANSFER PROTEIN-LIKE 2"/>
    <property type="match status" value="1"/>
</dbReference>
<evidence type="ECO:0000256" key="5">
    <source>
        <dbReference type="ARBA" id="ARBA00023121"/>
    </source>
</evidence>